<dbReference type="EMBL" id="SDMK01000005">
    <property type="protein sequence ID" value="RXS93433.1"/>
    <property type="molecule type" value="Genomic_DNA"/>
</dbReference>
<keyword evidence="3" id="KW-1185">Reference proteome</keyword>
<dbReference type="AlphaFoldDB" id="A0A4Q1S975"/>
<name>A0A4Q1S975_9BACT</name>
<evidence type="ECO:0000256" key="1">
    <source>
        <dbReference type="SAM" id="SignalP"/>
    </source>
</evidence>
<sequence>MKHNPPYLKPSATKRTPIALLLSLLFLLLPGPLVAQGPSVEKTAPAAPQKPGEEGIKVHGHWKFVVKNPDGSIASTKEFENALLTPGSGDSLLSYTLSGQAVIGEWAVVLCNAANSGMFPASSPSSPWCGWNYSGAANSYWDGLIVTSMSGYFGTVICPNSPVCDAGLTLTTPTPSGSKYPTQLVLSGNYTNSGTQPVTVYGVQTVFVSCFASIGAASTTATVSPSQCQNQGSLPSLTGVLALPFTGTTVTQAVAAGQVLSITVTLSFS</sequence>
<accession>A0A4Q1S975</accession>
<organism evidence="2 3">
    <name type="scientific">Silvibacterium dinghuense</name>
    <dbReference type="NCBI Taxonomy" id="1560006"/>
    <lineage>
        <taxon>Bacteria</taxon>
        <taxon>Pseudomonadati</taxon>
        <taxon>Acidobacteriota</taxon>
        <taxon>Terriglobia</taxon>
        <taxon>Terriglobales</taxon>
        <taxon>Acidobacteriaceae</taxon>
        <taxon>Silvibacterium</taxon>
    </lineage>
</organism>
<evidence type="ECO:0000313" key="3">
    <source>
        <dbReference type="Proteomes" id="UP000290253"/>
    </source>
</evidence>
<protein>
    <submittedName>
        <fullName evidence="2">Uncharacterized protein</fullName>
    </submittedName>
</protein>
<reference evidence="2 3" key="1">
    <citation type="journal article" date="2016" name="Int. J. Syst. Evol. Microbiol.">
        <title>Acidipila dinghuensis sp. nov., an acidobacterium isolated from forest soil.</title>
        <authorList>
            <person name="Jiang Y.W."/>
            <person name="Wang J."/>
            <person name="Chen M.H."/>
            <person name="Lv Y.Y."/>
            <person name="Qiu L.H."/>
        </authorList>
    </citation>
    <scope>NUCLEOTIDE SEQUENCE [LARGE SCALE GENOMIC DNA]</scope>
    <source>
        <strain evidence="2 3">DHOF10</strain>
    </source>
</reference>
<evidence type="ECO:0000313" key="2">
    <source>
        <dbReference type="EMBL" id="RXS93433.1"/>
    </source>
</evidence>
<keyword evidence="1" id="KW-0732">Signal</keyword>
<comment type="caution">
    <text evidence="2">The sequence shown here is derived from an EMBL/GenBank/DDBJ whole genome shotgun (WGS) entry which is preliminary data.</text>
</comment>
<dbReference type="Proteomes" id="UP000290253">
    <property type="component" value="Unassembled WGS sequence"/>
</dbReference>
<feature type="chain" id="PRO_5020451969" evidence="1">
    <location>
        <begin position="36"/>
        <end position="269"/>
    </location>
</feature>
<proteinExistence type="predicted"/>
<dbReference type="OrthoDB" id="126407at2"/>
<dbReference type="RefSeq" id="WP_129209976.1">
    <property type="nucleotide sequence ID" value="NZ_BMGU01000002.1"/>
</dbReference>
<gene>
    <name evidence="2" type="ORF">ESZ00_19005</name>
</gene>
<feature type="signal peptide" evidence="1">
    <location>
        <begin position="1"/>
        <end position="35"/>
    </location>
</feature>